<dbReference type="Proteomes" id="UP001152795">
    <property type="component" value="Unassembled WGS sequence"/>
</dbReference>
<evidence type="ECO:0000313" key="9">
    <source>
        <dbReference type="EMBL" id="CAB3989338.1"/>
    </source>
</evidence>
<dbReference type="GO" id="GO:0020037">
    <property type="term" value="F:heme binding"/>
    <property type="evidence" value="ECO:0007669"/>
    <property type="project" value="InterPro"/>
</dbReference>
<evidence type="ECO:0000256" key="1">
    <source>
        <dbReference type="ARBA" id="ARBA00001971"/>
    </source>
</evidence>
<dbReference type="EMBL" id="CACRXK020001468">
    <property type="protein sequence ID" value="CAB3989338.1"/>
    <property type="molecule type" value="Genomic_DNA"/>
</dbReference>
<comment type="cofactor">
    <cofactor evidence="1 7">
        <name>heme</name>
        <dbReference type="ChEBI" id="CHEBI:30413"/>
    </cofactor>
</comment>
<reference evidence="9" key="1">
    <citation type="submission" date="2020-04" db="EMBL/GenBank/DDBJ databases">
        <authorList>
            <person name="Alioto T."/>
            <person name="Alioto T."/>
            <person name="Gomez Garrido J."/>
        </authorList>
    </citation>
    <scope>NUCLEOTIDE SEQUENCE</scope>
    <source>
        <strain evidence="9">A484AB</strain>
    </source>
</reference>
<dbReference type="AlphaFoldDB" id="A0A7D9HS61"/>
<dbReference type="InterPro" id="IPR001128">
    <property type="entry name" value="Cyt_P450"/>
</dbReference>
<dbReference type="InterPro" id="IPR017972">
    <property type="entry name" value="Cyt_P450_CS"/>
</dbReference>
<proteinExistence type="inferred from homology"/>
<dbReference type="Gene3D" id="1.10.630.10">
    <property type="entry name" value="Cytochrome P450"/>
    <property type="match status" value="1"/>
</dbReference>
<keyword evidence="5 7" id="KW-0408">Iron</keyword>
<evidence type="ECO:0000256" key="4">
    <source>
        <dbReference type="ARBA" id="ARBA00023002"/>
    </source>
</evidence>
<dbReference type="PROSITE" id="PS00086">
    <property type="entry name" value="CYTOCHROME_P450"/>
    <property type="match status" value="1"/>
</dbReference>
<comment type="similarity">
    <text evidence="2 8">Belongs to the cytochrome P450 family.</text>
</comment>
<comment type="caution">
    <text evidence="9">The sequence shown here is derived from an EMBL/GenBank/DDBJ whole genome shotgun (WGS) entry which is preliminary data.</text>
</comment>
<dbReference type="InterPro" id="IPR036396">
    <property type="entry name" value="Cyt_P450_sf"/>
</dbReference>
<sequence length="494" mass="55866">MDNVAYTMLAAIITAILALPVLYKVLQLCLVVLRVPWKNKAGQRMPGELPKLPFGHFNEVNFFGRECSKKYGPVYYIWHCFAPVVILSDAKAIRTFYTDHYSHDRESDMTCLGTVFKGILGRCLATSHGRDDVRRCRGPFEKYFSATATANHMTVIGRECQAFMKTLPVGQPIDLKASRLEDVTLRVIIHVVYGAEVLEKYFDKIVELECLLQETVGLVNVGATRLPFYSNLPTATNKKVVAFNKAWTTFNRFLFALFEEGKISGGDGLFFETMALLKTHALEIDEEELLHSVDEILLLNIDVSFAATSFALSDLARYQDIQAKLRAEVDDVLQGCEPSSCEDLDKRLPYMEMVLKESARMHPALALSLPEKTVKSVTELGDYQIPQGTPVCVDTYSLNYSETYWKNPEEFNPERFSAGRNPVPGSFFRFGMGPRKCLGYRYALAITRVVVTSFLQNFELQLSETENCVKVKQAGMPFFTPYLCPEIVLQRRDT</sequence>
<dbReference type="GO" id="GO:0016705">
    <property type="term" value="F:oxidoreductase activity, acting on paired donors, with incorporation or reduction of molecular oxygen"/>
    <property type="evidence" value="ECO:0007669"/>
    <property type="project" value="InterPro"/>
</dbReference>
<dbReference type="GO" id="GO:0004497">
    <property type="term" value="F:monooxygenase activity"/>
    <property type="evidence" value="ECO:0007669"/>
    <property type="project" value="UniProtKB-KW"/>
</dbReference>
<keyword evidence="4 8" id="KW-0560">Oxidoreductase</keyword>
<evidence type="ECO:0000256" key="3">
    <source>
        <dbReference type="ARBA" id="ARBA00022723"/>
    </source>
</evidence>
<evidence type="ECO:0000256" key="6">
    <source>
        <dbReference type="ARBA" id="ARBA00023033"/>
    </source>
</evidence>
<accession>A0A7D9HS61</accession>
<evidence type="ECO:0000256" key="2">
    <source>
        <dbReference type="ARBA" id="ARBA00010617"/>
    </source>
</evidence>
<dbReference type="Pfam" id="PF00067">
    <property type="entry name" value="p450"/>
    <property type="match status" value="1"/>
</dbReference>
<feature type="binding site" description="axial binding residue" evidence="7">
    <location>
        <position position="437"/>
    </location>
    <ligand>
        <name>heme</name>
        <dbReference type="ChEBI" id="CHEBI:30413"/>
    </ligand>
    <ligandPart>
        <name>Fe</name>
        <dbReference type="ChEBI" id="CHEBI:18248"/>
    </ligandPart>
</feature>
<dbReference type="PRINTS" id="PR00463">
    <property type="entry name" value="EP450I"/>
</dbReference>
<dbReference type="InterPro" id="IPR002401">
    <property type="entry name" value="Cyt_P450_E_grp-I"/>
</dbReference>
<keyword evidence="3 7" id="KW-0479">Metal-binding</keyword>
<dbReference type="GO" id="GO:0005506">
    <property type="term" value="F:iron ion binding"/>
    <property type="evidence" value="ECO:0007669"/>
    <property type="project" value="InterPro"/>
</dbReference>
<dbReference type="PANTHER" id="PTHR24303">
    <property type="entry name" value="HEME-BINDING MONOOXYGENASE FAMILY"/>
    <property type="match status" value="1"/>
</dbReference>
<gene>
    <name evidence="9" type="ORF">PACLA_8A078815</name>
</gene>
<dbReference type="PANTHER" id="PTHR24303:SF31">
    <property type="entry name" value="CYTOCHROME P450 307A1-RELATED"/>
    <property type="match status" value="1"/>
</dbReference>
<keyword evidence="10" id="KW-1185">Reference proteome</keyword>
<name>A0A7D9HS61_PARCT</name>
<evidence type="ECO:0000256" key="7">
    <source>
        <dbReference type="PIRSR" id="PIRSR602401-1"/>
    </source>
</evidence>
<evidence type="ECO:0000256" key="8">
    <source>
        <dbReference type="RuleBase" id="RU000461"/>
    </source>
</evidence>
<keyword evidence="6 8" id="KW-0503">Monooxygenase</keyword>
<evidence type="ECO:0000313" key="10">
    <source>
        <dbReference type="Proteomes" id="UP001152795"/>
    </source>
</evidence>
<keyword evidence="7 8" id="KW-0349">Heme</keyword>
<dbReference type="OrthoDB" id="2789670at2759"/>
<evidence type="ECO:0000256" key="5">
    <source>
        <dbReference type="ARBA" id="ARBA00023004"/>
    </source>
</evidence>
<organism evidence="9 10">
    <name type="scientific">Paramuricea clavata</name>
    <name type="common">Red gorgonian</name>
    <name type="synonym">Violescent sea-whip</name>
    <dbReference type="NCBI Taxonomy" id="317549"/>
    <lineage>
        <taxon>Eukaryota</taxon>
        <taxon>Metazoa</taxon>
        <taxon>Cnidaria</taxon>
        <taxon>Anthozoa</taxon>
        <taxon>Octocorallia</taxon>
        <taxon>Malacalcyonacea</taxon>
        <taxon>Plexauridae</taxon>
        <taxon>Paramuricea</taxon>
    </lineage>
</organism>
<dbReference type="PRINTS" id="PR00385">
    <property type="entry name" value="P450"/>
</dbReference>
<dbReference type="SUPFAM" id="SSF48264">
    <property type="entry name" value="Cytochrome P450"/>
    <property type="match status" value="1"/>
</dbReference>
<protein>
    <submittedName>
        <fullName evidence="9">Cytochrome P450 monooxygenase</fullName>
    </submittedName>
</protein>